<accession>A0A8J7UWP3</accession>
<feature type="domain" description="Response regulatory" evidence="8">
    <location>
        <begin position="2"/>
        <end position="116"/>
    </location>
</feature>
<evidence type="ECO:0000256" key="4">
    <source>
        <dbReference type="ARBA" id="ARBA00023125"/>
    </source>
</evidence>
<dbReference type="SMART" id="SM00862">
    <property type="entry name" value="Trans_reg_C"/>
    <property type="match status" value="1"/>
</dbReference>
<name>A0A8J7UWP3_9BACT</name>
<dbReference type="PROSITE" id="PS50110">
    <property type="entry name" value="RESPONSE_REGULATORY"/>
    <property type="match status" value="1"/>
</dbReference>
<proteinExistence type="predicted"/>
<dbReference type="GO" id="GO:0000976">
    <property type="term" value="F:transcription cis-regulatory region binding"/>
    <property type="evidence" value="ECO:0007669"/>
    <property type="project" value="TreeGrafter"/>
</dbReference>
<dbReference type="PANTHER" id="PTHR48111:SF22">
    <property type="entry name" value="REGULATOR OF RPOS"/>
    <property type="match status" value="1"/>
</dbReference>
<feature type="domain" description="OmpR/PhoB-type" evidence="9">
    <location>
        <begin position="126"/>
        <end position="224"/>
    </location>
</feature>
<feature type="DNA-binding region" description="OmpR/PhoB-type" evidence="7">
    <location>
        <begin position="126"/>
        <end position="224"/>
    </location>
</feature>
<keyword evidence="2" id="KW-0902">Two-component regulatory system</keyword>
<dbReference type="FunFam" id="3.40.50.2300:FF:000002">
    <property type="entry name" value="DNA-binding response regulator PhoP"/>
    <property type="match status" value="1"/>
</dbReference>
<dbReference type="Gene3D" id="6.10.250.690">
    <property type="match status" value="1"/>
</dbReference>
<keyword evidence="4 7" id="KW-0238">DNA-binding</keyword>
<dbReference type="Proteomes" id="UP000673975">
    <property type="component" value="Unassembled WGS sequence"/>
</dbReference>
<dbReference type="InterPro" id="IPR039420">
    <property type="entry name" value="WalR-like"/>
</dbReference>
<dbReference type="Gene3D" id="1.10.10.10">
    <property type="entry name" value="Winged helix-like DNA-binding domain superfamily/Winged helix DNA-binding domain"/>
    <property type="match status" value="1"/>
</dbReference>
<dbReference type="EMBL" id="JAFIDN010000004">
    <property type="protein sequence ID" value="MBP3192459.1"/>
    <property type="molecule type" value="Genomic_DNA"/>
</dbReference>
<organism evidence="10 11">
    <name type="scientific">Natronogracilivirga saccharolytica</name>
    <dbReference type="NCBI Taxonomy" id="2812953"/>
    <lineage>
        <taxon>Bacteria</taxon>
        <taxon>Pseudomonadati</taxon>
        <taxon>Balneolota</taxon>
        <taxon>Balneolia</taxon>
        <taxon>Balneolales</taxon>
        <taxon>Cyclonatronaceae</taxon>
        <taxon>Natronogracilivirga</taxon>
    </lineage>
</organism>
<dbReference type="GO" id="GO:0032993">
    <property type="term" value="C:protein-DNA complex"/>
    <property type="evidence" value="ECO:0007669"/>
    <property type="project" value="TreeGrafter"/>
</dbReference>
<comment type="caution">
    <text evidence="10">The sequence shown here is derived from an EMBL/GenBank/DDBJ whole genome shotgun (WGS) entry which is preliminary data.</text>
</comment>
<dbReference type="AlphaFoldDB" id="A0A8J7UWP3"/>
<dbReference type="GO" id="GO:0000156">
    <property type="term" value="F:phosphorelay response regulator activity"/>
    <property type="evidence" value="ECO:0007669"/>
    <property type="project" value="TreeGrafter"/>
</dbReference>
<evidence type="ECO:0000256" key="3">
    <source>
        <dbReference type="ARBA" id="ARBA00023015"/>
    </source>
</evidence>
<dbReference type="InterPro" id="IPR011006">
    <property type="entry name" value="CheY-like_superfamily"/>
</dbReference>
<dbReference type="Pfam" id="PF00486">
    <property type="entry name" value="Trans_reg_C"/>
    <property type="match status" value="1"/>
</dbReference>
<dbReference type="InterPro" id="IPR001867">
    <property type="entry name" value="OmpR/PhoB-type_DNA-bd"/>
</dbReference>
<dbReference type="SUPFAM" id="SSF52172">
    <property type="entry name" value="CheY-like"/>
    <property type="match status" value="1"/>
</dbReference>
<dbReference type="Pfam" id="PF00072">
    <property type="entry name" value="Response_reg"/>
    <property type="match status" value="1"/>
</dbReference>
<keyword evidence="5" id="KW-0804">Transcription</keyword>
<evidence type="ECO:0000259" key="8">
    <source>
        <dbReference type="PROSITE" id="PS50110"/>
    </source>
</evidence>
<dbReference type="GO" id="GO:0005829">
    <property type="term" value="C:cytosol"/>
    <property type="evidence" value="ECO:0007669"/>
    <property type="project" value="TreeGrafter"/>
</dbReference>
<sequence>MKILVIEDDRIVRTLVKHVLEKEGHEVAIAERGETGEKTALEESFDIIVLDLGLPDKNGLEVCKVLRDNDIKTPILILSAYQNTDTKITGLNTGADDYLTKPFDNKELLARIDAITRRVKKGDAPTNVYECGELRIDLVNREFYVRDVKVLLTNNEFNLMAYFMKNPNRILEKDELTNNVWDINFDTNTNFLNVYISYLRKKIEEITPVNYIQTVRKKGFMLKCGSDS</sequence>
<dbReference type="PANTHER" id="PTHR48111">
    <property type="entry name" value="REGULATOR OF RPOS"/>
    <property type="match status" value="1"/>
</dbReference>
<reference evidence="10" key="1">
    <citation type="submission" date="2021-02" db="EMBL/GenBank/DDBJ databases">
        <title>Natronogracilivirga saccharolytica gen. nov. sp. nov. a new anaerobic, haloalkiliphilic carbohydrate-fermenting bacterium from soda lake and proposing of Cyclonatronumiaceae fam. nov. in the phylum Balneolaeota.</title>
        <authorList>
            <person name="Zhilina T.N."/>
            <person name="Sorokin D.Y."/>
            <person name="Zavarzina D.G."/>
            <person name="Toshchakov S.V."/>
            <person name="Kublanov I.V."/>
        </authorList>
    </citation>
    <scope>NUCLEOTIDE SEQUENCE</scope>
    <source>
        <strain evidence="10">Z-1702</strain>
    </source>
</reference>
<dbReference type="SMART" id="SM00448">
    <property type="entry name" value="REC"/>
    <property type="match status" value="1"/>
</dbReference>
<dbReference type="Gene3D" id="3.40.50.2300">
    <property type="match status" value="1"/>
</dbReference>
<protein>
    <submittedName>
        <fullName evidence="10">Response regulator transcription factor</fullName>
    </submittedName>
</protein>
<dbReference type="RefSeq" id="WP_210511357.1">
    <property type="nucleotide sequence ID" value="NZ_JAFIDN010000004.1"/>
</dbReference>
<dbReference type="GO" id="GO:0006355">
    <property type="term" value="P:regulation of DNA-templated transcription"/>
    <property type="evidence" value="ECO:0007669"/>
    <property type="project" value="InterPro"/>
</dbReference>
<evidence type="ECO:0000256" key="2">
    <source>
        <dbReference type="ARBA" id="ARBA00023012"/>
    </source>
</evidence>
<dbReference type="InterPro" id="IPR036388">
    <property type="entry name" value="WH-like_DNA-bd_sf"/>
</dbReference>
<evidence type="ECO:0000313" key="10">
    <source>
        <dbReference type="EMBL" id="MBP3192459.1"/>
    </source>
</evidence>
<dbReference type="CDD" id="cd00383">
    <property type="entry name" value="trans_reg_C"/>
    <property type="match status" value="1"/>
</dbReference>
<gene>
    <name evidence="10" type="ORF">NATSA_07275</name>
</gene>
<keyword evidence="1 6" id="KW-0597">Phosphoprotein</keyword>
<evidence type="ECO:0000259" key="9">
    <source>
        <dbReference type="PROSITE" id="PS51755"/>
    </source>
</evidence>
<evidence type="ECO:0000256" key="7">
    <source>
        <dbReference type="PROSITE-ProRule" id="PRU01091"/>
    </source>
</evidence>
<dbReference type="PROSITE" id="PS51755">
    <property type="entry name" value="OMPR_PHOB"/>
    <property type="match status" value="1"/>
</dbReference>
<evidence type="ECO:0000256" key="1">
    <source>
        <dbReference type="ARBA" id="ARBA00022553"/>
    </source>
</evidence>
<evidence type="ECO:0000313" key="11">
    <source>
        <dbReference type="Proteomes" id="UP000673975"/>
    </source>
</evidence>
<feature type="modified residue" description="4-aspartylphosphate" evidence="6">
    <location>
        <position position="51"/>
    </location>
</feature>
<evidence type="ECO:0000256" key="5">
    <source>
        <dbReference type="ARBA" id="ARBA00023163"/>
    </source>
</evidence>
<keyword evidence="3" id="KW-0805">Transcription regulation</keyword>
<evidence type="ECO:0000256" key="6">
    <source>
        <dbReference type="PROSITE-ProRule" id="PRU00169"/>
    </source>
</evidence>
<keyword evidence="11" id="KW-1185">Reference proteome</keyword>
<dbReference type="InterPro" id="IPR001789">
    <property type="entry name" value="Sig_transdc_resp-reg_receiver"/>
</dbReference>